<dbReference type="EMBL" id="BAABKZ010000005">
    <property type="protein sequence ID" value="GAA5098270.1"/>
    <property type="molecule type" value="Genomic_DNA"/>
</dbReference>
<proteinExistence type="predicted"/>
<name>A0ABP9ML24_9MICO</name>
<comment type="caution">
    <text evidence="2">The sequence shown here is derived from an EMBL/GenBank/DDBJ whole genome shotgun (WGS) entry which is preliminary data.</text>
</comment>
<evidence type="ECO:0000313" key="2">
    <source>
        <dbReference type="EMBL" id="GAA5098270.1"/>
    </source>
</evidence>
<dbReference type="RefSeq" id="WP_194415483.1">
    <property type="nucleotide sequence ID" value="NZ_BAABKZ010000005.1"/>
</dbReference>
<sequence length="157" mass="16759">MKKRTIIVGALVAAAGLVAVGGLAASGGAPSNPEAGPLPEGVTVVTQQVYDDAFAKLEACMNEGGAELAGTRVVGSVYDYAIPAQYEPVYEKCYVDFAPVDFQWQIAHSYESETFIRYRECLTDMGIEPGKDADRVLAQVKESGMDVRKCFEPATNG</sequence>
<evidence type="ECO:0000256" key="1">
    <source>
        <dbReference type="SAM" id="SignalP"/>
    </source>
</evidence>
<keyword evidence="1" id="KW-0732">Signal</keyword>
<accession>A0ABP9ML24</accession>
<keyword evidence="3" id="KW-1185">Reference proteome</keyword>
<feature type="chain" id="PRO_5045903602" description="Phospholipase" evidence="1">
    <location>
        <begin position="25"/>
        <end position="157"/>
    </location>
</feature>
<evidence type="ECO:0008006" key="4">
    <source>
        <dbReference type="Google" id="ProtNLM"/>
    </source>
</evidence>
<reference evidence="3" key="1">
    <citation type="journal article" date="2019" name="Int. J. Syst. Evol. Microbiol.">
        <title>The Global Catalogue of Microorganisms (GCM) 10K type strain sequencing project: providing services to taxonomists for standard genome sequencing and annotation.</title>
        <authorList>
            <consortium name="The Broad Institute Genomics Platform"/>
            <consortium name="The Broad Institute Genome Sequencing Center for Infectious Disease"/>
            <person name="Wu L."/>
            <person name="Ma J."/>
        </authorList>
    </citation>
    <scope>NUCLEOTIDE SEQUENCE [LARGE SCALE GENOMIC DNA]</scope>
    <source>
        <strain evidence="3">JCM 18959</strain>
    </source>
</reference>
<evidence type="ECO:0000313" key="3">
    <source>
        <dbReference type="Proteomes" id="UP001501407"/>
    </source>
</evidence>
<protein>
    <recommendedName>
        <fullName evidence="4">Phospholipase</fullName>
    </recommendedName>
</protein>
<dbReference type="Proteomes" id="UP001501407">
    <property type="component" value="Unassembled WGS sequence"/>
</dbReference>
<feature type="signal peptide" evidence="1">
    <location>
        <begin position="1"/>
        <end position="24"/>
    </location>
</feature>
<organism evidence="2 3">
    <name type="scientific">Microbacterium yannicii</name>
    <dbReference type="NCBI Taxonomy" id="671622"/>
    <lineage>
        <taxon>Bacteria</taxon>
        <taxon>Bacillati</taxon>
        <taxon>Actinomycetota</taxon>
        <taxon>Actinomycetes</taxon>
        <taxon>Micrococcales</taxon>
        <taxon>Microbacteriaceae</taxon>
        <taxon>Microbacterium</taxon>
    </lineage>
</organism>
<gene>
    <name evidence="2" type="ORF">GCM10025760_33280</name>
</gene>